<dbReference type="PROSITE" id="PS00108">
    <property type="entry name" value="PROTEIN_KINASE_ST"/>
    <property type="match status" value="1"/>
</dbReference>
<evidence type="ECO:0000256" key="14">
    <source>
        <dbReference type="SAM" id="SignalP"/>
    </source>
</evidence>
<dbReference type="InterPro" id="IPR001245">
    <property type="entry name" value="Ser-Thr/Tyr_kinase_cat_dom"/>
</dbReference>
<evidence type="ECO:0000256" key="9">
    <source>
        <dbReference type="ARBA" id="ARBA00022989"/>
    </source>
</evidence>
<dbReference type="InterPro" id="IPR008271">
    <property type="entry name" value="Ser/Thr_kinase_AS"/>
</dbReference>
<keyword evidence="11" id="KW-0325">Glycoprotein</keyword>
<dbReference type="SUPFAM" id="SSF56112">
    <property type="entry name" value="Protein kinase-like (PK-like)"/>
    <property type="match status" value="2"/>
</dbReference>
<dbReference type="FunFam" id="1.10.510.10:FF:000161">
    <property type="entry name" value="Wall-associated receptor kinase-like 20"/>
    <property type="match status" value="1"/>
</dbReference>
<evidence type="ECO:0000256" key="4">
    <source>
        <dbReference type="ARBA" id="ARBA00022692"/>
    </source>
</evidence>
<dbReference type="PROSITE" id="PS50011">
    <property type="entry name" value="PROTEIN_KINASE_DOM"/>
    <property type="match status" value="2"/>
</dbReference>
<sequence length="1016" mass="111958">ILVLAAILLVHATCAKAIRCPNCGTTSVPYPLTTEPACGQQLYKVRCDSGVLKFDTLNNTYLIKSIIPKNQTLVIQQPHLLPNTCDTVDHTTHSIQLNTSLSFTISHINCTDLSIELKWVLPPEPPCKTDACCDSTSTCKAASDGALRCFCKHRFHWDAIAGQCASDFTRIKPKKIILLVPTMCSGVILILSVLFATTMLIRHHRIKAEQKLLTIEREKVVASGDGGKSAKIFTIKEIKRATKNFSSSGLLGVRILGQVNHKNLVHLIGCCIEQQPLLVYEFIPNGSLFYHLHDKKEQSLTWGQRLGIAHDTAQGLAYLHFSTSRPIYHRDVKSSNILLDHNMKAKVADFGLSRLAHTDVTHVTTCAQGTLGYLDPDYYWNYQLTDKSDVYSFGVLLLEILTCQKAIDFGRPTDDVNLVAYVKRMANEERLVEVIDPLLKEHATSLDIDAMKAFGFLAMSCLEERRENRPTMKEVSEEIEYIMGVKSSTLSADKFTINFNRKMAAKPVFSIMLTVALMLTYATSTYAATRCPDCGSTQVPYPLSTGPGCGDPSYKIRCNTSSNTLFFDTPNNTYPISSISQPTQRFIIQPSRFLNNNNTCVTADVSSQGLQLDPSLPFNITSGNTIMYLNCSRSLLRSPLNCTSTSLCHSYINNSAEAASCGRAPICCTFRSGGSSTMYSIRVREGGCQAYRSFVNLDYSLPVNRWPDSGVEIQWVSPPEPLCGAQTDCDDRSRCVRSGTGGVSRCLCNAGFHWDGVDGVCALDDTCENRGDCSDSKRTALIAGLTSGLGSALVAVIIGLLLYKRHLRHKEALARLAREREEILNAGSGKSAKVFTGKEIKKATANFSKDRLLGSGGYGEVYKGILEDSTVVAVKCAKVGNTKGTDQVLNEVRILCQVNHRGLVRLLGCCVELEQPLLVYEYIPNGTLLDHLKGRYNGIPPDDVNLAIYVKRVVEEERLLDAVDPNLKKGASKLELETMKALGFLAVGCLEERRQNRPSMKEVTEEIEYILSIATS</sequence>
<dbReference type="Gene3D" id="1.10.510.10">
    <property type="entry name" value="Transferase(Phosphotransferase) domain 1"/>
    <property type="match status" value="2"/>
</dbReference>
<dbReference type="InterPro" id="IPR025287">
    <property type="entry name" value="WAK_GUB"/>
</dbReference>
<comment type="subcellular location">
    <subcellularLocation>
        <location evidence="1">Membrane</location>
        <topology evidence="1">Single-pass membrane protein</topology>
    </subcellularLocation>
</comment>
<evidence type="ECO:0000256" key="1">
    <source>
        <dbReference type="ARBA" id="ARBA00004167"/>
    </source>
</evidence>
<feature type="transmembrane region" description="Helical" evidence="13">
    <location>
        <begin position="780"/>
        <end position="803"/>
    </location>
</feature>
<evidence type="ECO:0000256" key="7">
    <source>
        <dbReference type="ARBA" id="ARBA00022777"/>
    </source>
</evidence>
<keyword evidence="7" id="KW-0418">Kinase</keyword>
<accession>A0AAD5C9Z2</accession>
<evidence type="ECO:0000256" key="11">
    <source>
        <dbReference type="ARBA" id="ARBA00023180"/>
    </source>
</evidence>
<evidence type="ECO:0000259" key="15">
    <source>
        <dbReference type="PROSITE" id="PS50011"/>
    </source>
</evidence>
<keyword evidence="9 13" id="KW-1133">Transmembrane helix</keyword>
<feature type="transmembrane region" description="Helical" evidence="13">
    <location>
        <begin position="176"/>
        <end position="201"/>
    </location>
</feature>
<dbReference type="AlphaFoldDB" id="A0AAD5C9Z2"/>
<evidence type="ECO:0000256" key="6">
    <source>
        <dbReference type="ARBA" id="ARBA00022741"/>
    </source>
</evidence>
<dbReference type="PANTHER" id="PTHR46008:SF25">
    <property type="entry name" value="PROTEIN KINASE DOMAIN-CONTAINING PROTEIN"/>
    <property type="match status" value="1"/>
</dbReference>
<keyword evidence="5 14" id="KW-0732">Signal</keyword>
<keyword evidence="8 12" id="KW-0067">ATP-binding</keyword>
<dbReference type="InterPro" id="IPR011009">
    <property type="entry name" value="Kinase-like_dom_sf"/>
</dbReference>
<dbReference type="FunFam" id="3.30.200.20:FF:000446">
    <property type="entry name" value="Wall-associated receptor kinase-like 20"/>
    <property type="match status" value="1"/>
</dbReference>
<evidence type="ECO:0000313" key="17">
    <source>
        <dbReference type="Proteomes" id="UP001206925"/>
    </source>
</evidence>
<keyword evidence="2" id="KW-0723">Serine/threonine-protein kinase</keyword>
<keyword evidence="17" id="KW-1185">Reference proteome</keyword>
<feature type="non-terminal residue" evidence="16">
    <location>
        <position position="1"/>
    </location>
</feature>
<evidence type="ECO:0000313" key="16">
    <source>
        <dbReference type="EMBL" id="KAI7737594.1"/>
    </source>
</evidence>
<evidence type="ECO:0000256" key="3">
    <source>
        <dbReference type="ARBA" id="ARBA00022679"/>
    </source>
</evidence>
<feature type="binding site" evidence="12">
    <location>
        <position position="875"/>
    </location>
    <ligand>
        <name>ATP</name>
        <dbReference type="ChEBI" id="CHEBI:30616"/>
    </ligand>
</feature>
<protein>
    <recommendedName>
        <fullName evidence="15">Protein kinase domain-containing protein</fullName>
    </recommendedName>
</protein>
<feature type="signal peptide" evidence="14">
    <location>
        <begin position="1"/>
        <end position="17"/>
    </location>
</feature>
<feature type="non-terminal residue" evidence="16">
    <location>
        <position position="1016"/>
    </location>
</feature>
<dbReference type="Pfam" id="PF07714">
    <property type="entry name" value="PK_Tyr_Ser-Thr"/>
    <property type="match status" value="2"/>
</dbReference>
<dbReference type="GO" id="GO:0004674">
    <property type="term" value="F:protein serine/threonine kinase activity"/>
    <property type="evidence" value="ECO:0007669"/>
    <property type="project" value="UniProtKB-KW"/>
</dbReference>
<keyword evidence="3" id="KW-0808">Transferase</keyword>
<proteinExistence type="predicted"/>
<evidence type="ECO:0000256" key="2">
    <source>
        <dbReference type="ARBA" id="ARBA00022527"/>
    </source>
</evidence>
<dbReference type="Gene3D" id="3.30.200.20">
    <property type="entry name" value="Phosphorylase Kinase, domain 1"/>
    <property type="match status" value="2"/>
</dbReference>
<dbReference type="GO" id="GO:0030247">
    <property type="term" value="F:polysaccharide binding"/>
    <property type="evidence" value="ECO:0007669"/>
    <property type="project" value="InterPro"/>
</dbReference>
<dbReference type="Pfam" id="PF13947">
    <property type="entry name" value="GUB_WAK_bind"/>
    <property type="match status" value="1"/>
</dbReference>
<comment type="caution">
    <text evidence="16">The sequence shown here is derived from an EMBL/GenBank/DDBJ whole genome shotgun (WGS) entry which is preliminary data.</text>
</comment>
<keyword evidence="4 13" id="KW-0812">Transmembrane</keyword>
<evidence type="ECO:0000256" key="12">
    <source>
        <dbReference type="PROSITE-ProRule" id="PRU10141"/>
    </source>
</evidence>
<name>A0AAD5C9Z2_AMBAR</name>
<evidence type="ECO:0000256" key="8">
    <source>
        <dbReference type="ARBA" id="ARBA00022840"/>
    </source>
</evidence>
<feature type="domain" description="Protein kinase" evidence="15">
    <location>
        <begin position="847"/>
        <end position="1016"/>
    </location>
</feature>
<feature type="domain" description="Protein kinase" evidence="15">
    <location>
        <begin position="206"/>
        <end position="482"/>
    </location>
</feature>
<gene>
    <name evidence="16" type="ORF">M8C21_024718</name>
</gene>
<dbReference type="PROSITE" id="PS00107">
    <property type="entry name" value="PROTEIN_KINASE_ATP"/>
    <property type="match status" value="1"/>
</dbReference>
<feature type="chain" id="PRO_5042049560" description="Protein kinase domain-containing protein" evidence="14">
    <location>
        <begin position="18"/>
        <end position="1016"/>
    </location>
</feature>
<reference evidence="16" key="1">
    <citation type="submission" date="2022-06" db="EMBL/GenBank/DDBJ databases">
        <title>Uncovering the hologenomic basis of an extraordinary plant invasion.</title>
        <authorList>
            <person name="Bieker V.C."/>
            <person name="Martin M.D."/>
            <person name="Gilbert T."/>
            <person name="Hodgins K."/>
            <person name="Battlay P."/>
            <person name="Petersen B."/>
            <person name="Wilson J."/>
        </authorList>
    </citation>
    <scope>NUCLEOTIDE SEQUENCE</scope>
    <source>
        <strain evidence="16">AA19_3_7</strain>
        <tissue evidence="16">Leaf</tissue>
    </source>
</reference>
<dbReference type="EMBL" id="JAMZMK010008991">
    <property type="protein sequence ID" value="KAI7737594.1"/>
    <property type="molecule type" value="Genomic_DNA"/>
</dbReference>
<dbReference type="Proteomes" id="UP001206925">
    <property type="component" value="Unassembled WGS sequence"/>
</dbReference>
<organism evidence="16 17">
    <name type="scientific">Ambrosia artemisiifolia</name>
    <name type="common">Common ragweed</name>
    <dbReference type="NCBI Taxonomy" id="4212"/>
    <lineage>
        <taxon>Eukaryota</taxon>
        <taxon>Viridiplantae</taxon>
        <taxon>Streptophyta</taxon>
        <taxon>Embryophyta</taxon>
        <taxon>Tracheophyta</taxon>
        <taxon>Spermatophyta</taxon>
        <taxon>Magnoliopsida</taxon>
        <taxon>eudicotyledons</taxon>
        <taxon>Gunneridae</taxon>
        <taxon>Pentapetalae</taxon>
        <taxon>asterids</taxon>
        <taxon>campanulids</taxon>
        <taxon>Asterales</taxon>
        <taxon>Asteraceae</taxon>
        <taxon>Asteroideae</taxon>
        <taxon>Heliantheae alliance</taxon>
        <taxon>Heliantheae</taxon>
        <taxon>Ambrosia</taxon>
    </lineage>
</organism>
<dbReference type="InterPro" id="IPR017441">
    <property type="entry name" value="Protein_kinase_ATP_BS"/>
</dbReference>
<dbReference type="InterPro" id="IPR000719">
    <property type="entry name" value="Prot_kinase_dom"/>
</dbReference>
<dbReference type="PANTHER" id="PTHR46008">
    <property type="entry name" value="LEAF RUST 10 DISEASE-RESISTANCE LOCUS RECEPTOR-LIKE PROTEIN KINASE-LIKE 1.4"/>
    <property type="match status" value="1"/>
</dbReference>
<keyword evidence="6 12" id="KW-0547">Nucleotide-binding</keyword>
<evidence type="ECO:0000256" key="10">
    <source>
        <dbReference type="ARBA" id="ARBA00023136"/>
    </source>
</evidence>
<evidence type="ECO:0000256" key="13">
    <source>
        <dbReference type="SAM" id="Phobius"/>
    </source>
</evidence>
<dbReference type="GO" id="GO:0005886">
    <property type="term" value="C:plasma membrane"/>
    <property type="evidence" value="ECO:0007669"/>
    <property type="project" value="UniProtKB-ARBA"/>
</dbReference>
<dbReference type="GO" id="GO:0005524">
    <property type="term" value="F:ATP binding"/>
    <property type="evidence" value="ECO:0007669"/>
    <property type="project" value="UniProtKB-UniRule"/>
</dbReference>
<evidence type="ECO:0000256" key="5">
    <source>
        <dbReference type="ARBA" id="ARBA00022729"/>
    </source>
</evidence>
<keyword evidence="10 13" id="KW-0472">Membrane</keyword>
<dbReference type="SMART" id="SM00220">
    <property type="entry name" value="S_TKc"/>
    <property type="match status" value="1"/>
</dbReference>